<dbReference type="FunFam" id="2.60.260.20:FF:000013">
    <property type="entry name" value="DnaJ subfamily B member 11"/>
    <property type="match status" value="1"/>
</dbReference>
<feature type="region of interest" description="Disordered" evidence="2">
    <location>
        <begin position="187"/>
        <end position="278"/>
    </location>
</feature>
<sequence>MVRETKLYETLGVAPTATAEEIKKAYRKGALKFHPDKNKDDENAAEKFKDLGQAYEILSEPDKRKVYDQYGLDFILRGGGAPPANDESKPEETTKSKEHTQVPSGTPKFRRHNTDGYGYSGGMPPPHGTPGRTYTYSTSRGGGGVGGYASFDEFKIFNTFMAAFGDDAYAGGPPMYGAVPGMHGIPGSPMPREHLSEGNNSPYIKSRYREERDGRRERERERYREKEERERERDRERYVSDTVNGRSIERDSYRDSHRDSHRDRDSKHGKSNGKGNVSVVERKLPISLEEIFKGVQKKLLIKRKAFDADQKMITEEKILDIAVRAGMKAGSKFKFTGVGDEVSDGGMQDLHIILEEKPHERFSRDGDDLITTIDITLKEALTGWSSLVLNIEGFSIPVAHAGPTPPNWSATFPDHGMPKAKSKDRGNLVVNVNIKFPTSLTPEQKEKLKEIL</sequence>
<dbReference type="PRINTS" id="PR00625">
    <property type="entry name" value="JDOMAIN"/>
</dbReference>
<dbReference type="Pfam" id="PF00226">
    <property type="entry name" value="DnaJ"/>
    <property type="match status" value="1"/>
</dbReference>
<dbReference type="InterPro" id="IPR051339">
    <property type="entry name" value="DnaJ_subfamily_B"/>
</dbReference>
<dbReference type="AlphaFoldDB" id="A0AAN8PS98"/>
<dbReference type="InterPro" id="IPR036869">
    <property type="entry name" value="J_dom_sf"/>
</dbReference>
<dbReference type="CDD" id="cd06257">
    <property type="entry name" value="DnaJ"/>
    <property type="match status" value="1"/>
</dbReference>
<dbReference type="Proteomes" id="UP001307849">
    <property type="component" value="Unassembled WGS sequence"/>
</dbReference>
<protein>
    <recommendedName>
        <fullName evidence="3">J domain-containing protein</fullName>
    </recommendedName>
</protein>
<comment type="caution">
    <text evidence="4">The sequence shown here is derived from an EMBL/GenBank/DDBJ whole genome shotgun (WGS) entry which is preliminary data.</text>
</comment>
<feature type="compositionally biased region" description="Basic and acidic residues" evidence="2">
    <location>
        <begin position="207"/>
        <end position="239"/>
    </location>
</feature>
<dbReference type="Gene3D" id="1.10.287.110">
    <property type="entry name" value="DnaJ domain"/>
    <property type="match status" value="1"/>
</dbReference>
<reference evidence="4 5" key="1">
    <citation type="submission" date="2019-10" db="EMBL/GenBank/DDBJ databases">
        <authorList>
            <person name="Palmer J.M."/>
        </authorList>
    </citation>
    <scope>NUCLEOTIDE SEQUENCE [LARGE SCALE GENOMIC DNA]</scope>
    <source>
        <strain evidence="4 5">TWF506</strain>
    </source>
</reference>
<dbReference type="GO" id="GO:0005829">
    <property type="term" value="C:cytosol"/>
    <property type="evidence" value="ECO:0007669"/>
    <property type="project" value="TreeGrafter"/>
</dbReference>
<dbReference type="InterPro" id="IPR008971">
    <property type="entry name" value="HSP40/DnaJ_pept-bd"/>
</dbReference>
<evidence type="ECO:0000313" key="5">
    <source>
        <dbReference type="Proteomes" id="UP001307849"/>
    </source>
</evidence>
<feature type="domain" description="J" evidence="3">
    <location>
        <begin position="6"/>
        <end position="71"/>
    </location>
</feature>
<dbReference type="GO" id="GO:0051082">
    <property type="term" value="F:unfolded protein binding"/>
    <property type="evidence" value="ECO:0007669"/>
    <property type="project" value="InterPro"/>
</dbReference>
<evidence type="ECO:0000259" key="3">
    <source>
        <dbReference type="PROSITE" id="PS50076"/>
    </source>
</evidence>
<gene>
    <name evidence="4" type="ORF">TWF506_001790</name>
</gene>
<dbReference type="SMART" id="SM00271">
    <property type="entry name" value="DnaJ"/>
    <property type="match status" value="1"/>
</dbReference>
<dbReference type="InterPro" id="IPR001623">
    <property type="entry name" value="DnaJ_domain"/>
</dbReference>
<keyword evidence="5" id="KW-1185">Reference proteome</keyword>
<dbReference type="GO" id="GO:0051087">
    <property type="term" value="F:protein-folding chaperone binding"/>
    <property type="evidence" value="ECO:0007669"/>
    <property type="project" value="TreeGrafter"/>
</dbReference>
<feature type="compositionally biased region" description="Basic and acidic residues" evidence="2">
    <location>
        <begin position="86"/>
        <end position="100"/>
    </location>
</feature>
<accession>A0AAN8PS98</accession>
<feature type="region of interest" description="Disordered" evidence="2">
    <location>
        <begin position="77"/>
        <end position="133"/>
    </location>
</feature>
<dbReference type="CDD" id="cd10747">
    <property type="entry name" value="DnaJ_C"/>
    <property type="match status" value="1"/>
</dbReference>
<evidence type="ECO:0000256" key="2">
    <source>
        <dbReference type="SAM" id="MobiDB-lite"/>
    </source>
</evidence>
<dbReference type="FunFam" id="2.60.260.20:FF:000002">
    <property type="entry name" value="Dnaj homolog subfamily b member"/>
    <property type="match status" value="1"/>
</dbReference>
<dbReference type="GO" id="GO:0006413">
    <property type="term" value="P:translational initiation"/>
    <property type="evidence" value="ECO:0007669"/>
    <property type="project" value="TreeGrafter"/>
</dbReference>
<dbReference type="InterPro" id="IPR002939">
    <property type="entry name" value="DnaJ_C"/>
</dbReference>
<dbReference type="Gene3D" id="2.60.260.20">
    <property type="entry name" value="Urease metallochaperone UreE, N-terminal domain"/>
    <property type="match status" value="2"/>
</dbReference>
<dbReference type="Pfam" id="PF01556">
    <property type="entry name" value="DnaJ_C"/>
    <property type="match status" value="1"/>
</dbReference>
<feature type="compositionally biased region" description="Basic and acidic residues" evidence="2">
    <location>
        <begin position="247"/>
        <end position="268"/>
    </location>
</feature>
<dbReference type="PANTHER" id="PTHR24078">
    <property type="entry name" value="DNAJ HOMOLOG SUBFAMILY C MEMBER"/>
    <property type="match status" value="1"/>
</dbReference>
<dbReference type="SUPFAM" id="SSF49493">
    <property type="entry name" value="HSP40/DnaJ peptide-binding domain"/>
    <property type="match status" value="2"/>
</dbReference>
<proteinExistence type="predicted"/>
<dbReference type="SUPFAM" id="SSF46565">
    <property type="entry name" value="Chaperone J-domain"/>
    <property type="match status" value="1"/>
</dbReference>
<keyword evidence="1" id="KW-0143">Chaperone</keyword>
<evidence type="ECO:0000256" key="1">
    <source>
        <dbReference type="ARBA" id="ARBA00023186"/>
    </source>
</evidence>
<dbReference type="PANTHER" id="PTHR24078:SF553">
    <property type="entry name" value="DNAJ HOMOLOG SUBFAMILY B MEMBER 5"/>
    <property type="match status" value="1"/>
</dbReference>
<dbReference type="GO" id="GO:0006457">
    <property type="term" value="P:protein folding"/>
    <property type="evidence" value="ECO:0007669"/>
    <property type="project" value="InterPro"/>
</dbReference>
<organism evidence="4 5">
    <name type="scientific">Arthrobotrys conoides</name>
    <dbReference type="NCBI Taxonomy" id="74498"/>
    <lineage>
        <taxon>Eukaryota</taxon>
        <taxon>Fungi</taxon>
        <taxon>Dikarya</taxon>
        <taxon>Ascomycota</taxon>
        <taxon>Pezizomycotina</taxon>
        <taxon>Orbiliomycetes</taxon>
        <taxon>Orbiliales</taxon>
        <taxon>Orbiliaceae</taxon>
        <taxon>Arthrobotrys</taxon>
    </lineage>
</organism>
<dbReference type="EMBL" id="JAVHJM010000001">
    <property type="protein sequence ID" value="KAK6521577.1"/>
    <property type="molecule type" value="Genomic_DNA"/>
</dbReference>
<dbReference type="PROSITE" id="PS50076">
    <property type="entry name" value="DNAJ_2"/>
    <property type="match status" value="1"/>
</dbReference>
<evidence type="ECO:0000313" key="4">
    <source>
        <dbReference type="EMBL" id="KAK6521577.1"/>
    </source>
</evidence>
<name>A0AAN8PS98_9PEZI</name>